<proteinExistence type="predicted"/>
<accession>A0A974PQZ5</accession>
<dbReference type="SUPFAM" id="SSF89360">
    <property type="entry name" value="HesB-like domain"/>
    <property type="match status" value="1"/>
</dbReference>
<evidence type="ECO:0000313" key="1">
    <source>
        <dbReference type="EMBL" id="QRG07550.1"/>
    </source>
</evidence>
<evidence type="ECO:0000313" key="2">
    <source>
        <dbReference type="Proteomes" id="UP000596427"/>
    </source>
</evidence>
<dbReference type="KEGG" id="xdi:EZH22_03895"/>
<gene>
    <name evidence="1" type="ORF">EZH22_03895</name>
</gene>
<reference evidence="1 2" key="1">
    <citation type="submission" date="2020-10" db="EMBL/GenBank/DDBJ databases">
        <title>Degradation of 1,4-Dioxane by Xanthobacter sp. YN2, via a Novel Group-2 Soluble Di-Iron Monooxygenase.</title>
        <authorList>
            <person name="Ma F."/>
            <person name="Wang Y."/>
            <person name="Yang J."/>
            <person name="Guo H."/>
            <person name="Su D."/>
            <person name="Yu L."/>
        </authorList>
    </citation>
    <scope>NUCLEOTIDE SEQUENCE [LARGE SCALE GENOMIC DNA]</scope>
    <source>
        <strain evidence="1 2">YN2</strain>
    </source>
</reference>
<sequence>MITLTTSAVAAVKVALSRAADAEGVRVVAAAGAHQGVRYLMHLENAARDGDTVIELAGVKVFIDGPSRAATQGIRIDFAASGGFVVEDHPAPVAPAGSGLRH</sequence>
<dbReference type="Proteomes" id="UP000596427">
    <property type="component" value="Chromosome"/>
</dbReference>
<protein>
    <submittedName>
        <fullName evidence="1">Iron-sulfur cluster assembly accessory protein</fullName>
    </submittedName>
</protein>
<keyword evidence="2" id="KW-1185">Reference proteome</keyword>
<dbReference type="EMBL" id="CP063362">
    <property type="protein sequence ID" value="QRG07550.1"/>
    <property type="molecule type" value="Genomic_DNA"/>
</dbReference>
<name>A0A974PQZ5_9HYPH</name>
<dbReference type="Gene3D" id="2.60.300.12">
    <property type="entry name" value="HesB-like domain"/>
    <property type="match status" value="1"/>
</dbReference>
<organism evidence="1 2">
    <name type="scientific">Xanthobacter dioxanivorans</name>
    <dbReference type="NCBI Taxonomy" id="2528964"/>
    <lineage>
        <taxon>Bacteria</taxon>
        <taxon>Pseudomonadati</taxon>
        <taxon>Pseudomonadota</taxon>
        <taxon>Alphaproteobacteria</taxon>
        <taxon>Hyphomicrobiales</taxon>
        <taxon>Xanthobacteraceae</taxon>
        <taxon>Xanthobacter</taxon>
    </lineage>
</organism>
<dbReference type="InterPro" id="IPR035903">
    <property type="entry name" value="HesB-like_dom_sf"/>
</dbReference>
<dbReference type="RefSeq" id="WP_203194466.1">
    <property type="nucleotide sequence ID" value="NZ_CP063362.1"/>
</dbReference>
<dbReference type="AlphaFoldDB" id="A0A974PQZ5"/>